<keyword evidence="3" id="KW-1185">Reference proteome</keyword>
<evidence type="ECO:0000313" key="3">
    <source>
        <dbReference type="Proteomes" id="UP000000753"/>
    </source>
</evidence>
<keyword evidence="1" id="KW-0227">DNA damage</keyword>
<gene>
    <name evidence="2" type="ordered locus">swp_2323</name>
</gene>
<dbReference type="STRING" id="225849.swp_2323"/>
<dbReference type="AlphaFoldDB" id="B8CNU8"/>
<dbReference type="InterPro" id="IPR027417">
    <property type="entry name" value="P-loop_NTPase"/>
</dbReference>
<name>B8CNU8_SHEPW</name>
<dbReference type="RefSeq" id="WP_020912427.1">
    <property type="nucleotide sequence ID" value="NC_011566.1"/>
</dbReference>
<evidence type="ECO:0000313" key="2">
    <source>
        <dbReference type="EMBL" id="ACJ29068.1"/>
    </source>
</evidence>
<dbReference type="PANTHER" id="PTHR35369:SF3">
    <property type="entry name" value="TRANSLESION DNA SYNTHESIS-ASSOCIATED PROTEIN IMUA"/>
    <property type="match status" value="1"/>
</dbReference>
<dbReference type="GO" id="GO:0006281">
    <property type="term" value="P:DNA repair"/>
    <property type="evidence" value="ECO:0007669"/>
    <property type="project" value="TreeGrafter"/>
</dbReference>
<organism evidence="2 3">
    <name type="scientific">Shewanella piezotolerans (strain WP3 / JCM 13877)</name>
    <dbReference type="NCBI Taxonomy" id="225849"/>
    <lineage>
        <taxon>Bacteria</taxon>
        <taxon>Pseudomonadati</taxon>
        <taxon>Pseudomonadota</taxon>
        <taxon>Gammaproteobacteria</taxon>
        <taxon>Alteromonadales</taxon>
        <taxon>Shewanellaceae</taxon>
        <taxon>Shewanella</taxon>
    </lineage>
</organism>
<dbReference type="PANTHER" id="PTHR35369">
    <property type="entry name" value="BLR3025 PROTEIN-RELATED"/>
    <property type="match status" value="1"/>
</dbReference>
<proteinExistence type="predicted"/>
<dbReference type="KEGG" id="swp:swp_2323"/>
<sequence length="504" mass="55559">MGRSSAKAYSVFQDTMASERVDSVPLIIPAEDNASSLGQLLARQDIWRGQQWQQQQLAYPTGFSLLDVHLADNGWPQIGVCEVLCDGVGQGELSMVLPMLSQLIGQGQSSIKDAAQEQDSMVMLVAPPHIPSAQALLQQGLELARLIWIDTEERKERLWAIEQALSNGSVPLVLAWLDNLSTTEARRLQLAAEKGESLCMLYLPTRCAQLSHPVNLRLALQRQFFSARNNVNHHDHADSSAAASMLKLVPKQAASSPFFSSHLGMTEVNIIKRRGGWPSPMFSLPLLPPHIKESLLGVDAYPMQNTLQEVSNDVEPHSCELFTQAHNKAPFETLPMSIEEGLADYSVVFSRPQLPITVSYQHALINVTNARIAMITLTTTVMTTTRVTRHRTVNRIKEQKGFNLQPVYQDSAQDKESALSLEPIRRLSLQATGSLRSSLKSSFSEFVQGSIKQGDELAATSFSNVGDWLQDTLEDAAVSSTADLWAEPYYSPLAAVGNLSHKIH</sequence>
<dbReference type="Gene3D" id="3.40.50.300">
    <property type="entry name" value="P-loop containing nucleotide triphosphate hydrolases"/>
    <property type="match status" value="1"/>
</dbReference>
<protein>
    <recommendedName>
        <fullName evidence="4">Protein ImuA</fullName>
    </recommendedName>
</protein>
<accession>B8CNU8</accession>
<dbReference type="eggNOG" id="COG4544">
    <property type="taxonomic scope" value="Bacteria"/>
</dbReference>
<dbReference type="HOGENOM" id="CLU_540674_0_0_6"/>
<dbReference type="EMBL" id="CP000472">
    <property type="protein sequence ID" value="ACJ29068.1"/>
    <property type="molecule type" value="Genomic_DNA"/>
</dbReference>
<evidence type="ECO:0008006" key="4">
    <source>
        <dbReference type="Google" id="ProtNLM"/>
    </source>
</evidence>
<dbReference type="InterPro" id="IPR050356">
    <property type="entry name" value="SulA_CellDiv_inhibitor"/>
</dbReference>
<reference evidence="2 3" key="1">
    <citation type="journal article" date="2008" name="PLoS ONE">
        <title>Environmental adaptation: genomic analysis of the piezotolerant and psychrotolerant deep-sea iron reducing bacterium Shewanella piezotolerans WP3.</title>
        <authorList>
            <person name="Wang F."/>
            <person name="Wang J."/>
            <person name="Jian H."/>
            <person name="Zhang B."/>
            <person name="Li S."/>
            <person name="Wang F."/>
            <person name="Zeng X."/>
            <person name="Gao L."/>
            <person name="Bartlett D.H."/>
            <person name="Yu J."/>
            <person name="Hu S."/>
            <person name="Xiao X."/>
        </authorList>
    </citation>
    <scope>NUCLEOTIDE SEQUENCE [LARGE SCALE GENOMIC DNA]</scope>
    <source>
        <strain evidence="3">WP3 / JCM 13877</strain>
    </source>
</reference>
<dbReference type="NCBIfam" id="NF033429">
    <property type="entry name" value="ImuA_translesion"/>
    <property type="match status" value="1"/>
</dbReference>
<dbReference type="InterPro" id="IPR047610">
    <property type="entry name" value="ImuA_translesion"/>
</dbReference>
<dbReference type="Proteomes" id="UP000000753">
    <property type="component" value="Chromosome"/>
</dbReference>
<evidence type="ECO:0000256" key="1">
    <source>
        <dbReference type="ARBA" id="ARBA00022763"/>
    </source>
</evidence>
<dbReference type="SUPFAM" id="SSF52540">
    <property type="entry name" value="P-loop containing nucleoside triphosphate hydrolases"/>
    <property type="match status" value="1"/>
</dbReference>